<dbReference type="EMBL" id="MTSU01000005">
    <property type="protein sequence ID" value="ONF93543.1"/>
    <property type="molecule type" value="Genomic_DNA"/>
</dbReference>
<dbReference type="Proteomes" id="UP000189337">
    <property type="component" value="Unassembled WGS sequence"/>
</dbReference>
<organism evidence="1 2">
    <name type="scientific">Leptospira santarosai</name>
    <dbReference type="NCBI Taxonomy" id="28183"/>
    <lineage>
        <taxon>Bacteria</taxon>
        <taxon>Pseudomonadati</taxon>
        <taxon>Spirochaetota</taxon>
        <taxon>Spirochaetia</taxon>
        <taxon>Leptospirales</taxon>
        <taxon>Leptospiraceae</taxon>
        <taxon>Leptospira</taxon>
    </lineage>
</organism>
<reference evidence="1 2" key="1">
    <citation type="submission" date="2017-01" db="EMBL/GenBank/DDBJ databases">
        <title>Comparative genomic analysis of Brazilian Leptospira santarosai.</title>
        <authorList>
            <person name="Moreno L.Z."/>
            <person name="Miraglia F."/>
            <person name="Kremer F.S."/>
            <person name="Eslabao M.R."/>
            <person name="Lilenbaum W."/>
            <person name="Dellagostin O.A."/>
            <person name="Moreno A.M."/>
        </authorList>
    </citation>
    <scope>NUCLEOTIDE SEQUENCE [LARGE SCALE GENOMIC DNA]</scope>
    <source>
        <strain evidence="1 2">M52/8-19</strain>
    </source>
</reference>
<dbReference type="AlphaFoldDB" id="A0AB73M7I8"/>
<comment type="caution">
    <text evidence="1">The sequence shown here is derived from an EMBL/GenBank/DDBJ whole genome shotgun (WGS) entry which is preliminary data.</text>
</comment>
<name>A0AB73M7I8_9LEPT</name>
<evidence type="ECO:0000313" key="2">
    <source>
        <dbReference type="Proteomes" id="UP000189337"/>
    </source>
</evidence>
<evidence type="ECO:0008006" key="3">
    <source>
        <dbReference type="Google" id="ProtNLM"/>
    </source>
</evidence>
<evidence type="ECO:0000313" key="1">
    <source>
        <dbReference type="EMBL" id="ONF93543.1"/>
    </source>
</evidence>
<protein>
    <recommendedName>
        <fullName evidence="3">Secreted protein</fullName>
    </recommendedName>
</protein>
<sequence length="74" mass="8209">MCPKSNSISLLWSLIFALQRLSILFRPNSANAFLRIGVQGETMSFRSAVFAYLALYGSLGETQSRSYGRSIGRT</sequence>
<gene>
    <name evidence="1" type="ORF">BWD14_07525</name>
</gene>
<proteinExistence type="predicted"/>
<accession>A0AB73M7I8</accession>